<gene>
    <name evidence="2" type="ORF">EA58_20880</name>
</gene>
<dbReference type="RefSeq" id="WP_036757172.1">
    <property type="nucleotide sequence ID" value="NZ_JAGSGC010000011.1"/>
</dbReference>
<sequence length="65" mass="6949">MKHLTLLGLLMTSLSLTGCQLTRVEGNVDGVNIKASTNGDYHDDDHHHQSSGGFCPPGQAKKGRC</sequence>
<evidence type="ECO:0000313" key="3">
    <source>
        <dbReference type="Proteomes" id="UP000027192"/>
    </source>
</evidence>
<keyword evidence="3" id="KW-1185">Reference proteome</keyword>
<protein>
    <recommendedName>
        <fullName evidence="4">Lipoprotein</fullName>
    </recommendedName>
</protein>
<dbReference type="AlphaFoldDB" id="A0A066RQT8"/>
<evidence type="ECO:0008006" key="4">
    <source>
        <dbReference type="Google" id="ProtNLM"/>
    </source>
</evidence>
<evidence type="ECO:0000313" key="2">
    <source>
        <dbReference type="EMBL" id="KDM89743.1"/>
    </source>
</evidence>
<feature type="region of interest" description="Disordered" evidence="1">
    <location>
        <begin position="32"/>
        <end position="65"/>
    </location>
</feature>
<accession>A0A066RQT8</accession>
<dbReference type="Proteomes" id="UP000027192">
    <property type="component" value="Unassembled WGS sequence"/>
</dbReference>
<evidence type="ECO:0000256" key="1">
    <source>
        <dbReference type="SAM" id="MobiDB-lite"/>
    </source>
</evidence>
<proteinExistence type="predicted"/>
<organism evidence="2 3">
    <name type="scientific">Photobacterium galatheae</name>
    <dbReference type="NCBI Taxonomy" id="1654360"/>
    <lineage>
        <taxon>Bacteria</taxon>
        <taxon>Pseudomonadati</taxon>
        <taxon>Pseudomonadota</taxon>
        <taxon>Gammaproteobacteria</taxon>
        <taxon>Vibrionales</taxon>
        <taxon>Vibrionaceae</taxon>
        <taxon>Photobacterium</taxon>
    </lineage>
</organism>
<name>A0A066RQT8_9GAMM</name>
<dbReference type="EMBL" id="JMIB01000044">
    <property type="protein sequence ID" value="KDM89743.1"/>
    <property type="molecule type" value="Genomic_DNA"/>
</dbReference>
<comment type="caution">
    <text evidence="2">The sequence shown here is derived from an EMBL/GenBank/DDBJ whole genome shotgun (WGS) entry which is preliminary data.</text>
</comment>
<reference evidence="2 3" key="1">
    <citation type="submission" date="2014-04" db="EMBL/GenBank/DDBJ databases">
        <title>Draft genome sequence of Photobacterium halotolerans S2753: a solonamide, ngercheumicin and holomycin producer.</title>
        <authorList>
            <person name="Machado H.R."/>
            <person name="Gram L."/>
        </authorList>
    </citation>
    <scope>NUCLEOTIDE SEQUENCE [LARGE SCALE GENOMIC DNA]</scope>
    <source>
        <strain evidence="2 3">S2753</strain>
    </source>
</reference>
<dbReference type="PROSITE" id="PS51257">
    <property type="entry name" value="PROKAR_LIPOPROTEIN"/>
    <property type="match status" value="1"/>
</dbReference>